<dbReference type="FunFam" id="3.40.50.300:FF:000134">
    <property type="entry name" value="Iron-enterobactin ABC transporter ATP-binding protein"/>
    <property type="match status" value="1"/>
</dbReference>
<comment type="caution">
    <text evidence="11">The sequence shown here is derived from an EMBL/GenBank/DDBJ whole genome shotgun (WGS) entry which is preliminary data.</text>
</comment>
<evidence type="ECO:0000256" key="6">
    <source>
        <dbReference type="ARBA" id="ARBA00022840"/>
    </source>
</evidence>
<dbReference type="RefSeq" id="WP_179502287.1">
    <property type="nucleotide sequence ID" value="NZ_JACCAA010000001.1"/>
</dbReference>
<dbReference type="Proteomes" id="UP000540656">
    <property type="component" value="Unassembled WGS sequence"/>
</dbReference>
<evidence type="ECO:0000313" key="12">
    <source>
        <dbReference type="Proteomes" id="UP000540656"/>
    </source>
</evidence>
<protein>
    <submittedName>
        <fullName evidence="11">Iron complex transport system ATP-binding protein</fullName>
    </submittedName>
</protein>
<name>A0A7Y9S3U5_9ACTN</name>
<evidence type="ECO:0000256" key="9">
    <source>
        <dbReference type="ARBA" id="ARBA00023136"/>
    </source>
</evidence>
<keyword evidence="4" id="KW-0410">Iron transport</keyword>
<keyword evidence="8" id="KW-0406">Ion transport</keyword>
<sequence length="271" mass="29231">MSEENVFRGEGLELSYHDRTVVHAASLSVEPGRVHALVGPNGSGKSTLLRAMARLHKADAGTLSLGDQAVSTLSKREFARVITLLSQNRPVPSGVPVAEVVEFGRHPYRGKWRAKDPEGASAIAWAMKVTGVSEMAERGVDELSGGELQRVWLACCLAQQTDVLLLDEPTNHLDMRYQVDILDLVRDLADEHGVAVGVVLHDLNQAADVADDITMLHKGVIQATGSPAHVLTADRVSAVYGLPVAITRDPVTSQVGVQPVHRTVRRLQQLA</sequence>
<evidence type="ECO:0000256" key="4">
    <source>
        <dbReference type="ARBA" id="ARBA00022496"/>
    </source>
</evidence>
<accession>A0A7Y9S3U5</accession>
<dbReference type="EMBL" id="JACCAA010000001">
    <property type="protein sequence ID" value="NYG59214.1"/>
    <property type="molecule type" value="Genomic_DNA"/>
</dbReference>
<evidence type="ECO:0000256" key="2">
    <source>
        <dbReference type="ARBA" id="ARBA00022448"/>
    </source>
</evidence>
<dbReference type="GO" id="GO:0016887">
    <property type="term" value="F:ATP hydrolysis activity"/>
    <property type="evidence" value="ECO:0007669"/>
    <property type="project" value="InterPro"/>
</dbReference>
<feature type="domain" description="ABC transporter" evidence="10">
    <location>
        <begin position="1"/>
        <end position="243"/>
    </location>
</feature>
<organism evidence="11 12">
    <name type="scientific">Nocardioides daedukensis</name>
    <dbReference type="NCBI Taxonomy" id="634462"/>
    <lineage>
        <taxon>Bacteria</taxon>
        <taxon>Bacillati</taxon>
        <taxon>Actinomycetota</taxon>
        <taxon>Actinomycetes</taxon>
        <taxon>Propionibacteriales</taxon>
        <taxon>Nocardioidaceae</taxon>
        <taxon>Nocardioides</taxon>
    </lineage>
</organism>
<proteinExistence type="predicted"/>
<dbReference type="AlphaFoldDB" id="A0A7Y9S3U5"/>
<dbReference type="InterPro" id="IPR027417">
    <property type="entry name" value="P-loop_NTPase"/>
</dbReference>
<dbReference type="InterPro" id="IPR003593">
    <property type="entry name" value="AAA+_ATPase"/>
</dbReference>
<keyword evidence="3" id="KW-1003">Cell membrane</keyword>
<evidence type="ECO:0000256" key="7">
    <source>
        <dbReference type="ARBA" id="ARBA00023004"/>
    </source>
</evidence>
<dbReference type="SMART" id="SM00382">
    <property type="entry name" value="AAA"/>
    <property type="match status" value="1"/>
</dbReference>
<dbReference type="CDD" id="cd03214">
    <property type="entry name" value="ABC_Iron-Siderophores_B12_Hemin"/>
    <property type="match status" value="1"/>
</dbReference>
<dbReference type="GO" id="GO:0006826">
    <property type="term" value="P:iron ion transport"/>
    <property type="evidence" value="ECO:0007669"/>
    <property type="project" value="UniProtKB-KW"/>
</dbReference>
<evidence type="ECO:0000313" key="11">
    <source>
        <dbReference type="EMBL" id="NYG59214.1"/>
    </source>
</evidence>
<dbReference type="GO" id="GO:0005524">
    <property type="term" value="F:ATP binding"/>
    <property type="evidence" value="ECO:0007669"/>
    <property type="project" value="UniProtKB-KW"/>
</dbReference>
<keyword evidence="5" id="KW-0547">Nucleotide-binding</keyword>
<dbReference type="Gene3D" id="3.40.50.300">
    <property type="entry name" value="P-loop containing nucleotide triphosphate hydrolases"/>
    <property type="match status" value="1"/>
</dbReference>
<comment type="subcellular location">
    <subcellularLocation>
        <location evidence="1">Cell membrane</location>
        <topology evidence="1">Peripheral membrane protein</topology>
    </subcellularLocation>
</comment>
<gene>
    <name evidence="11" type="ORF">BJ980_002137</name>
</gene>
<keyword evidence="12" id="KW-1185">Reference proteome</keyword>
<dbReference type="PROSITE" id="PS50893">
    <property type="entry name" value="ABC_TRANSPORTER_2"/>
    <property type="match status" value="1"/>
</dbReference>
<evidence type="ECO:0000256" key="1">
    <source>
        <dbReference type="ARBA" id="ARBA00004202"/>
    </source>
</evidence>
<keyword evidence="6 11" id="KW-0067">ATP-binding</keyword>
<evidence type="ECO:0000259" key="10">
    <source>
        <dbReference type="PROSITE" id="PS50893"/>
    </source>
</evidence>
<dbReference type="InterPro" id="IPR017871">
    <property type="entry name" value="ABC_transporter-like_CS"/>
</dbReference>
<dbReference type="InterPro" id="IPR003439">
    <property type="entry name" value="ABC_transporter-like_ATP-bd"/>
</dbReference>
<dbReference type="PANTHER" id="PTHR42771:SF2">
    <property type="entry name" value="IRON(3+)-HYDROXAMATE IMPORT ATP-BINDING PROTEIN FHUC"/>
    <property type="match status" value="1"/>
</dbReference>
<evidence type="ECO:0000256" key="3">
    <source>
        <dbReference type="ARBA" id="ARBA00022475"/>
    </source>
</evidence>
<dbReference type="PANTHER" id="PTHR42771">
    <property type="entry name" value="IRON(3+)-HYDROXAMATE IMPORT ATP-BINDING PROTEIN FHUC"/>
    <property type="match status" value="1"/>
</dbReference>
<dbReference type="PROSITE" id="PS00211">
    <property type="entry name" value="ABC_TRANSPORTER_1"/>
    <property type="match status" value="1"/>
</dbReference>
<dbReference type="SUPFAM" id="SSF52540">
    <property type="entry name" value="P-loop containing nucleoside triphosphate hydrolases"/>
    <property type="match status" value="1"/>
</dbReference>
<keyword evidence="7" id="KW-0408">Iron</keyword>
<evidence type="ECO:0000256" key="8">
    <source>
        <dbReference type="ARBA" id="ARBA00023065"/>
    </source>
</evidence>
<dbReference type="InterPro" id="IPR051535">
    <property type="entry name" value="Siderophore_ABC-ATPase"/>
</dbReference>
<dbReference type="Pfam" id="PF00005">
    <property type="entry name" value="ABC_tran"/>
    <property type="match status" value="1"/>
</dbReference>
<keyword evidence="2" id="KW-0813">Transport</keyword>
<keyword evidence="9" id="KW-0472">Membrane</keyword>
<reference evidence="11 12" key="1">
    <citation type="submission" date="2020-07" db="EMBL/GenBank/DDBJ databases">
        <title>Sequencing the genomes of 1000 actinobacteria strains.</title>
        <authorList>
            <person name="Klenk H.-P."/>
        </authorList>
    </citation>
    <scope>NUCLEOTIDE SEQUENCE [LARGE SCALE GENOMIC DNA]</scope>
    <source>
        <strain evidence="11 12">DSM 23819</strain>
    </source>
</reference>
<evidence type="ECO:0000256" key="5">
    <source>
        <dbReference type="ARBA" id="ARBA00022741"/>
    </source>
</evidence>
<dbReference type="GO" id="GO:0005886">
    <property type="term" value="C:plasma membrane"/>
    <property type="evidence" value="ECO:0007669"/>
    <property type="project" value="UniProtKB-SubCell"/>
</dbReference>